<dbReference type="EMBL" id="CP064954">
    <property type="protein sequence ID" value="QPK79828.1"/>
    <property type="molecule type" value="Genomic_DNA"/>
</dbReference>
<proteinExistence type="predicted"/>
<keyword evidence="1" id="KW-0472">Membrane</keyword>
<feature type="transmembrane region" description="Helical" evidence="1">
    <location>
        <begin position="74"/>
        <end position="91"/>
    </location>
</feature>
<feature type="transmembrane region" description="Helical" evidence="1">
    <location>
        <begin position="154"/>
        <end position="175"/>
    </location>
</feature>
<name>A0A7T0PAF5_9CORY</name>
<feature type="transmembrane region" description="Helical" evidence="1">
    <location>
        <begin position="40"/>
        <end position="62"/>
    </location>
</feature>
<reference evidence="2 3" key="1">
    <citation type="submission" date="2020-11" db="EMBL/GenBank/DDBJ databases">
        <title>Corynebacterium sp. ZJ-599.</title>
        <authorList>
            <person name="Zhou J."/>
        </authorList>
    </citation>
    <scope>NUCLEOTIDE SEQUENCE [LARGE SCALE GENOMIC DNA]</scope>
    <source>
        <strain evidence="2 3">ZJ-599</strain>
    </source>
</reference>
<sequence length="221" mass="23244">MFAAVLNAFADSVNALLIGVLVAIGIMLPQGQYRRVATRLIAGDWLGVLSAALVVTFLFVGIREHVMAALESPVAGWTLVAVGVGLAVLAWRSKGQPNAMVDKLLGPLRQASARTVVLGYVLGVVQSLTSVPFYMGLMYLVAGDFTPLVTYGGLFFYATFALSLPTVCAVFIGVVRAMPDSWAGRAFSWARTNSATVSLVGGYVVAVFLIIMGAVIVARAA</sequence>
<dbReference type="RefSeq" id="WP_165007813.1">
    <property type="nucleotide sequence ID" value="NZ_CP064954.1"/>
</dbReference>
<keyword evidence="1" id="KW-0812">Transmembrane</keyword>
<gene>
    <name evidence="2" type="ORF">G7Y31_03790</name>
</gene>
<dbReference type="KEGG" id="cliz:G7Y31_03790"/>
<accession>A0A7T0PAF5</accession>
<evidence type="ECO:0008006" key="4">
    <source>
        <dbReference type="Google" id="ProtNLM"/>
    </source>
</evidence>
<evidence type="ECO:0000313" key="3">
    <source>
        <dbReference type="Proteomes" id="UP000594681"/>
    </source>
</evidence>
<keyword evidence="3" id="KW-1185">Reference proteome</keyword>
<evidence type="ECO:0000313" key="2">
    <source>
        <dbReference type="EMBL" id="QPK79828.1"/>
    </source>
</evidence>
<dbReference type="AlphaFoldDB" id="A0A7T0PAF5"/>
<protein>
    <recommendedName>
        <fullName evidence="4">Sap, sulfolipid-1-addressing protein</fullName>
    </recommendedName>
</protein>
<evidence type="ECO:0000256" key="1">
    <source>
        <dbReference type="SAM" id="Phobius"/>
    </source>
</evidence>
<organism evidence="2 3">
    <name type="scientific">Corynebacterium lizhenjunii</name>
    <dbReference type="NCBI Taxonomy" id="2709394"/>
    <lineage>
        <taxon>Bacteria</taxon>
        <taxon>Bacillati</taxon>
        <taxon>Actinomycetota</taxon>
        <taxon>Actinomycetes</taxon>
        <taxon>Mycobacteriales</taxon>
        <taxon>Corynebacteriaceae</taxon>
        <taxon>Corynebacterium</taxon>
    </lineage>
</organism>
<dbReference type="Proteomes" id="UP000594681">
    <property type="component" value="Chromosome"/>
</dbReference>
<keyword evidence="1" id="KW-1133">Transmembrane helix</keyword>
<feature type="transmembrane region" description="Helical" evidence="1">
    <location>
        <begin position="6"/>
        <end position="28"/>
    </location>
</feature>
<feature type="transmembrane region" description="Helical" evidence="1">
    <location>
        <begin position="111"/>
        <end position="134"/>
    </location>
</feature>
<feature type="transmembrane region" description="Helical" evidence="1">
    <location>
        <begin position="196"/>
        <end position="218"/>
    </location>
</feature>